<dbReference type="RefSeq" id="XP_028887492.1">
    <property type="nucleotide sequence ID" value="XM_029020984.1"/>
</dbReference>
<dbReference type="PANTHER" id="PTHR10682">
    <property type="entry name" value="POLY A POLYMERASE"/>
    <property type="match status" value="1"/>
</dbReference>
<dbReference type="GO" id="GO:0031123">
    <property type="term" value="P:RNA 3'-end processing"/>
    <property type="evidence" value="ECO:0007669"/>
    <property type="project" value="InterPro"/>
</dbReference>
<dbReference type="GO" id="GO:0006397">
    <property type="term" value="P:mRNA processing"/>
    <property type="evidence" value="ECO:0007669"/>
    <property type="project" value="UniProtKB-KW"/>
</dbReference>
<dbReference type="EMBL" id="NBCO01000001">
    <property type="protein sequence ID" value="ORC93426.1"/>
    <property type="molecule type" value="Genomic_DNA"/>
</dbReference>
<comment type="subcellular location">
    <subcellularLocation>
        <location evidence="1">Nucleus</location>
    </subcellularLocation>
</comment>
<evidence type="ECO:0000256" key="7">
    <source>
        <dbReference type="ARBA" id="ARBA00022840"/>
    </source>
</evidence>
<dbReference type="GO" id="GO:0005634">
    <property type="term" value="C:nucleus"/>
    <property type="evidence" value="ECO:0007669"/>
    <property type="project" value="UniProtKB-SubCell"/>
</dbReference>
<evidence type="ECO:0000259" key="9">
    <source>
        <dbReference type="Pfam" id="PF04928"/>
    </source>
</evidence>
<evidence type="ECO:0000256" key="4">
    <source>
        <dbReference type="ARBA" id="ARBA00022664"/>
    </source>
</evidence>
<proteinExistence type="inferred from homology"/>
<evidence type="ECO:0000313" key="11">
    <source>
        <dbReference type="Proteomes" id="UP000192257"/>
    </source>
</evidence>
<dbReference type="Pfam" id="PF04928">
    <property type="entry name" value="PAP_central"/>
    <property type="match status" value="1"/>
</dbReference>
<organism evidence="10 11">
    <name type="scientific">Trypanosoma theileri</name>
    <dbReference type="NCBI Taxonomy" id="67003"/>
    <lineage>
        <taxon>Eukaryota</taxon>
        <taxon>Discoba</taxon>
        <taxon>Euglenozoa</taxon>
        <taxon>Kinetoplastea</taxon>
        <taxon>Metakinetoplastina</taxon>
        <taxon>Trypanosomatida</taxon>
        <taxon>Trypanosomatidae</taxon>
        <taxon>Trypanosoma</taxon>
    </lineage>
</organism>
<dbReference type="InterPro" id="IPR007012">
    <property type="entry name" value="PolA_pol_cen_dom"/>
</dbReference>
<dbReference type="AlphaFoldDB" id="A0A1X0P931"/>
<evidence type="ECO:0000256" key="1">
    <source>
        <dbReference type="ARBA" id="ARBA00004123"/>
    </source>
</evidence>
<dbReference type="Gene3D" id="3.30.70.590">
    <property type="entry name" value="Poly(A) polymerase predicted RNA binding domain"/>
    <property type="match status" value="1"/>
</dbReference>
<evidence type="ECO:0000256" key="2">
    <source>
        <dbReference type="ARBA" id="ARBA00010912"/>
    </source>
</evidence>
<keyword evidence="5 10" id="KW-0808">Transferase</keyword>
<accession>A0A1X0P931</accession>
<dbReference type="GO" id="GO:1990817">
    <property type="term" value="F:poly(A) RNA polymerase activity"/>
    <property type="evidence" value="ECO:0007669"/>
    <property type="project" value="UniProtKB-EC"/>
</dbReference>
<keyword evidence="4" id="KW-0507">mRNA processing</keyword>
<keyword evidence="7" id="KW-0067">ATP-binding</keyword>
<dbReference type="InterPro" id="IPR011068">
    <property type="entry name" value="NuclTrfase_I-like_C"/>
</dbReference>
<dbReference type="GeneID" id="39980764"/>
<protein>
    <recommendedName>
        <fullName evidence="3">polynucleotide adenylyltransferase</fullName>
        <ecNumber evidence="3">2.7.7.19</ecNumber>
    </recommendedName>
</protein>
<evidence type="ECO:0000256" key="5">
    <source>
        <dbReference type="ARBA" id="ARBA00022679"/>
    </source>
</evidence>
<comment type="similarity">
    <text evidence="2">Belongs to the poly(A) polymerase family.</text>
</comment>
<dbReference type="STRING" id="67003.A0A1X0P931"/>
<evidence type="ECO:0000256" key="3">
    <source>
        <dbReference type="ARBA" id="ARBA00012388"/>
    </source>
</evidence>
<reference evidence="10 11" key="1">
    <citation type="submission" date="2017-03" db="EMBL/GenBank/DDBJ databases">
        <title>An alternative strategy for trypanosome survival in the mammalian bloodstream revealed through genome and transcriptome analysis of the ubiquitous bovine parasite Trypanosoma (Megatrypanum) theileri.</title>
        <authorList>
            <person name="Kelly S."/>
            <person name="Ivens A."/>
            <person name="Mott A."/>
            <person name="O'Neill E."/>
            <person name="Emms D."/>
            <person name="Macleod O."/>
            <person name="Voorheis P."/>
            <person name="Matthews J."/>
            <person name="Matthews K."/>
            <person name="Carrington M."/>
        </authorList>
    </citation>
    <scope>NUCLEOTIDE SEQUENCE [LARGE SCALE GENOMIC DNA]</scope>
    <source>
        <strain evidence="10">Edinburgh</strain>
    </source>
</reference>
<evidence type="ECO:0000313" key="10">
    <source>
        <dbReference type="EMBL" id="ORC93426.1"/>
    </source>
</evidence>
<evidence type="ECO:0000256" key="8">
    <source>
        <dbReference type="ARBA" id="ARBA00023242"/>
    </source>
</evidence>
<keyword evidence="10" id="KW-0548">Nucleotidyltransferase</keyword>
<dbReference type="VEuPathDB" id="TriTrypDB:TM35_000013030"/>
<evidence type="ECO:0000256" key="6">
    <source>
        <dbReference type="ARBA" id="ARBA00022741"/>
    </source>
</evidence>
<feature type="domain" description="Poly(A) polymerase central" evidence="9">
    <location>
        <begin position="2"/>
        <end position="131"/>
    </location>
</feature>
<comment type="caution">
    <text evidence="10">The sequence shown here is derived from an EMBL/GenBank/DDBJ whole genome shotgun (WGS) entry which is preliminary data.</text>
</comment>
<dbReference type="PANTHER" id="PTHR10682:SF10">
    <property type="entry name" value="POLYNUCLEOTIDE ADENYLYLTRANSFERASE"/>
    <property type="match status" value="1"/>
</dbReference>
<dbReference type="GO" id="GO:0003723">
    <property type="term" value="F:RNA binding"/>
    <property type="evidence" value="ECO:0007669"/>
    <property type="project" value="InterPro"/>
</dbReference>
<gene>
    <name evidence="10" type="ORF">TM35_000013030</name>
</gene>
<keyword evidence="8" id="KW-0539">Nucleus</keyword>
<dbReference type="OrthoDB" id="412748at2759"/>
<dbReference type="SUPFAM" id="SSF81631">
    <property type="entry name" value="PAP/OAS1 substrate-binding domain"/>
    <property type="match status" value="1"/>
</dbReference>
<sequence>MKRQVYGSHYTYPGGVAFAVMVARACQLMPSSYPNVVLRFFFAFYTQWLSRHDRILPVYITASLENQGRIQGLPESWDPQRESCREDLFPVINPAYPYVNDAHNIGRCGLEAFYTEITRAHQVLSDSDSPLEKIWELYHITDWYDQYLLVQVCSWADNEEDAKRFHTAWSSYVASKLRFFIYDMEQLVDIRPYPHKIDNTAIKQTGQYRAFVGECFFVLAVKERNNETKLDLSMFFEAFKRFKHFIADGCVNTEDGVRFVFNGEAMRGPYFRLVDAAHLPFAMEK</sequence>
<name>A0A1X0P931_9TRYP</name>
<keyword evidence="6" id="KW-0547">Nucleotide-binding</keyword>
<dbReference type="Gene3D" id="1.10.1410.10">
    <property type="match status" value="1"/>
</dbReference>
<dbReference type="Proteomes" id="UP000192257">
    <property type="component" value="Unassembled WGS sequence"/>
</dbReference>
<keyword evidence="11" id="KW-1185">Reference proteome</keyword>
<dbReference type="EC" id="2.7.7.19" evidence="3"/>
<dbReference type="SUPFAM" id="SSF55003">
    <property type="entry name" value="PAP/Archaeal CCA-adding enzyme, C-terminal domain"/>
    <property type="match status" value="1"/>
</dbReference>
<dbReference type="GO" id="GO:0005524">
    <property type="term" value="F:ATP binding"/>
    <property type="evidence" value="ECO:0007669"/>
    <property type="project" value="UniProtKB-KW"/>
</dbReference>